<dbReference type="EC" id="4.2.99.18" evidence="12"/>
<dbReference type="GO" id="GO:0051539">
    <property type="term" value="F:4 iron, 4 sulfur cluster binding"/>
    <property type="evidence" value="ECO:0007669"/>
    <property type="project" value="UniProtKB-KW"/>
</dbReference>
<proteinExistence type="inferred from homology"/>
<dbReference type="NCBIfam" id="TIGR01083">
    <property type="entry name" value="nth"/>
    <property type="match status" value="1"/>
</dbReference>
<evidence type="ECO:0000256" key="6">
    <source>
        <dbReference type="ARBA" id="ARBA00023004"/>
    </source>
</evidence>
<protein>
    <recommendedName>
        <fullName evidence="12">Endonuclease III</fullName>
        <ecNumber evidence="12">4.2.99.18</ecNumber>
    </recommendedName>
    <alternativeName>
        <fullName evidence="12">DNA-(apurinic or apyrimidinic site) lyase</fullName>
    </alternativeName>
</protein>
<keyword evidence="14" id="KW-0540">Nuclease</keyword>
<dbReference type="GO" id="GO:0003677">
    <property type="term" value="F:DNA binding"/>
    <property type="evidence" value="ECO:0007669"/>
    <property type="project" value="UniProtKB-UniRule"/>
</dbReference>
<keyword evidence="4 12" id="KW-0227">DNA damage</keyword>
<dbReference type="STRING" id="651182.TOL2_C33450"/>
<comment type="caution">
    <text evidence="12">Lacks conserved residue(s) required for the propagation of feature annotation.</text>
</comment>
<keyword evidence="9 12" id="KW-0234">DNA repair</keyword>
<reference evidence="14 15" key="1">
    <citation type="journal article" date="2013" name="Environ. Microbiol.">
        <title>Complete genome, catabolic sub-proteomes and key-metabolites of Desulfobacula toluolica Tol2, a marine, aromatic compound-degrading, sulfate-reducing bacterium.</title>
        <authorList>
            <person name="Wohlbrand L."/>
            <person name="Jacob J.H."/>
            <person name="Kube M."/>
            <person name="Mussmann M."/>
            <person name="Jarling R."/>
            <person name="Beck A."/>
            <person name="Amann R."/>
            <person name="Wilkes H."/>
            <person name="Reinhardt R."/>
            <person name="Rabus R."/>
        </authorList>
    </citation>
    <scope>NUCLEOTIDE SEQUENCE [LARGE SCALE GENOMIC DNA]</scope>
    <source>
        <strain evidence="15">DSM 7467 / Tol2</strain>
    </source>
</reference>
<dbReference type="HAMAP" id="MF_00942">
    <property type="entry name" value="Nth"/>
    <property type="match status" value="1"/>
</dbReference>
<evidence type="ECO:0000256" key="2">
    <source>
        <dbReference type="ARBA" id="ARBA00022485"/>
    </source>
</evidence>
<dbReference type="InterPro" id="IPR023170">
    <property type="entry name" value="HhH_base_excis_C"/>
</dbReference>
<dbReference type="PROSITE" id="PS00764">
    <property type="entry name" value="ENDONUCLEASE_III_1"/>
    <property type="match status" value="1"/>
</dbReference>
<dbReference type="FunFam" id="1.10.340.30:FF:000001">
    <property type="entry name" value="Endonuclease III"/>
    <property type="match status" value="1"/>
</dbReference>
<dbReference type="PIRSF" id="PIRSF001435">
    <property type="entry name" value="Nth"/>
    <property type="match status" value="1"/>
</dbReference>
<dbReference type="Gene3D" id="1.10.340.30">
    <property type="entry name" value="Hypothetical protein, domain 2"/>
    <property type="match status" value="1"/>
</dbReference>
<dbReference type="InterPro" id="IPR000445">
    <property type="entry name" value="HhH_motif"/>
</dbReference>
<dbReference type="GO" id="GO:0046872">
    <property type="term" value="F:metal ion binding"/>
    <property type="evidence" value="ECO:0007669"/>
    <property type="project" value="UniProtKB-KW"/>
</dbReference>
<dbReference type="InterPro" id="IPR004035">
    <property type="entry name" value="Endouclease-III_FeS-bd_BS"/>
</dbReference>
<comment type="function">
    <text evidence="12">DNA repair enzyme that has both DNA N-glycosylase activity and AP-lyase activity. The DNA N-glycosylase activity releases various damaged pyrimidines from DNA by cleaving the N-glycosidic bond, leaving an AP (apurinic/apyrimidinic) site. The AP-lyase activity cleaves the phosphodiester bond 3' to the AP site by a beta-elimination, leaving a 3'-terminal unsaturated sugar and a product with a terminal 5'-phosphate.</text>
</comment>
<dbReference type="Pfam" id="PF00633">
    <property type="entry name" value="HHH"/>
    <property type="match status" value="1"/>
</dbReference>
<evidence type="ECO:0000256" key="3">
    <source>
        <dbReference type="ARBA" id="ARBA00022723"/>
    </source>
</evidence>
<dbReference type="Gene3D" id="1.10.1670.10">
    <property type="entry name" value="Helix-hairpin-Helix base-excision DNA repair enzymes (C-terminal)"/>
    <property type="match status" value="1"/>
</dbReference>
<dbReference type="PANTHER" id="PTHR10359:SF18">
    <property type="entry name" value="ENDONUCLEASE III"/>
    <property type="match status" value="1"/>
</dbReference>
<keyword evidence="14" id="KW-0255">Endonuclease</keyword>
<evidence type="ECO:0000313" key="15">
    <source>
        <dbReference type="Proteomes" id="UP000007347"/>
    </source>
</evidence>
<dbReference type="RefSeq" id="WP_014958691.1">
    <property type="nucleotide sequence ID" value="NC_018645.1"/>
</dbReference>
<keyword evidence="10 12" id="KW-0456">Lyase</keyword>
<keyword evidence="7" id="KW-0411">Iron-sulfur</keyword>
<accession>K0NRE5</accession>
<dbReference type="InterPro" id="IPR005759">
    <property type="entry name" value="Nth"/>
</dbReference>
<dbReference type="Proteomes" id="UP000007347">
    <property type="component" value="Chromosome"/>
</dbReference>
<dbReference type="KEGG" id="dto:TOL2_C33450"/>
<dbReference type="PANTHER" id="PTHR10359">
    <property type="entry name" value="A/G-SPECIFIC ADENINE GLYCOSYLASE/ENDONUCLEASE III"/>
    <property type="match status" value="1"/>
</dbReference>
<dbReference type="AlphaFoldDB" id="K0NRE5"/>
<dbReference type="GO" id="GO:0006285">
    <property type="term" value="P:base-excision repair, AP site formation"/>
    <property type="evidence" value="ECO:0007669"/>
    <property type="project" value="TreeGrafter"/>
</dbReference>
<evidence type="ECO:0000256" key="10">
    <source>
        <dbReference type="ARBA" id="ARBA00023239"/>
    </source>
</evidence>
<comment type="similarity">
    <text evidence="1 12">Belongs to the Nth/MutY family.</text>
</comment>
<keyword evidence="2" id="KW-0004">4Fe-4S</keyword>
<dbReference type="GO" id="GO:0019104">
    <property type="term" value="F:DNA N-glycosylase activity"/>
    <property type="evidence" value="ECO:0007669"/>
    <property type="project" value="UniProtKB-UniRule"/>
</dbReference>
<name>K0NRE5_DESTT</name>
<dbReference type="InterPro" id="IPR011257">
    <property type="entry name" value="DNA_glycosylase"/>
</dbReference>
<evidence type="ECO:0000256" key="1">
    <source>
        <dbReference type="ARBA" id="ARBA00008343"/>
    </source>
</evidence>
<dbReference type="EMBL" id="FO203503">
    <property type="protein sequence ID" value="CCK81502.1"/>
    <property type="molecule type" value="Genomic_DNA"/>
</dbReference>
<dbReference type="InterPro" id="IPR004036">
    <property type="entry name" value="Endonuclease-III-like_CS2"/>
</dbReference>
<dbReference type="FunFam" id="1.10.1670.10:FF:000001">
    <property type="entry name" value="Endonuclease III"/>
    <property type="match status" value="1"/>
</dbReference>
<evidence type="ECO:0000313" key="14">
    <source>
        <dbReference type="EMBL" id="CCK81502.1"/>
    </source>
</evidence>
<evidence type="ECO:0000259" key="13">
    <source>
        <dbReference type="SMART" id="SM00478"/>
    </source>
</evidence>
<evidence type="ECO:0000256" key="11">
    <source>
        <dbReference type="ARBA" id="ARBA00023295"/>
    </source>
</evidence>
<dbReference type="InterPro" id="IPR003265">
    <property type="entry name" value="HhH-GPD_domain"/>
</dbReference>
<feature type="domain" description="HhH-GPD" evidence="13">
    <location>
        <begin position="40"/>
        <end position="187"/>
    </location>
</feature>
<dbReference type="GO" id="GO:0140078">
    <property type="term" value="F:class I DNA-(apurinic or apyrimidinic site) endonuclease activity"/>
    <property type="evidence" value="ECO:0007669"/>
    <property type="project" value="UniProtKB-EC"/>
</dbReference>
<keyword evidence="15" id="KW-1185">Reference proteome</keyword>
<keyword evidence="5 12" id="KW-0378">Hydrolase</keyword>
<dbReference type="OrthoDB" id="9800977at2"/>
<comment type="catalytic activity">
    <reaction evidence="12">
        <text>2'-deoxyribonucleotide-(2'-deoxyribose 5'-phosphate)-2'-deoxyribonucleotide-DNA = a 3'-end 2'-deoxyribonucleotide-(2,3-dehydro-2,3-deoxyribose 5'-phosphate)-DNA + a 5'-end 5'-phospho-2'-deoxyribonucleoside-DNA + H(+)</text>
        <dbReference type="Rhea" id="RHEA:66592"/>
        <dbReference type="Rhea" id="RHEA-COMP:13180"/>
        <dbReference type="Rhea" id="RHEA-COMP:16897"/>
        <dbReference type="Rhea" id="RHEA-COMP:17067"/>
        <dbReference type="ChEBI" id="CHEBI:15378"/>
        <dbReference type="ChEBI" id="CHEBI:136412"/>
        <dbReference type="ChEBI" id="CHEBI:157695"/>
        <dbReference type="ChEBI" id="CHEBI:167181"/>
        <dbReference type="EC" id="4.2.99.18"/>
    </reaction>
</comment>
<evidence type="ECO:0000256" key="9">
    <source>
        <dbReference type="ARBA" id="ARBA00023204"/>
    </source>
</evidence>
<keyword evidence="3" id="KW-0479">Metal-binding</keyword>
<keyword evidence="6" id="KW-0408">Iron</keyword>
<dbReference type="SUPFAM" id="SSF48150">
    <property type="entry name" value="DNA-glycosylase"/>
    <property type="match status" value="1"/>
</dbReference>
<dbReference type="PATRIC" id="fig|651182.5.peg.3951"/>
<dbReference type="Pfam" id="PF00730">
    <property type="entry name" value="HhH-GPD"/>
    <property type="match status" value="1"/>
</dbReference>
<evidence type="ECO:0000256" key="4">
    <source>
        <dbReference type="ARBA" id="ARBA00022763"/>
    </source>
</evidence>
<evidence type="ECO:0000256" key="5">
    <source>
        <dbReference type="ARBA" id="ARBA00022801"/>
    </source>
</evidence>
<evidence type="ECO:0000256" key="12">
    <source>
        <dbReference type="HAMAP-Rule" id="MF_00942"/>
    </source>
</evidence>
<keyword evidence="11 12" id="KW-0326">Glycosidase</keyword>
<evidence type="ECO:0000256" key="8">
    <source>
        <dbReference type="ARBA" id="ARBA00023125"/>
    </source>
</evidence>
<dbReference type="HOGENOM" id="CLU_012862_3_3_7"/>
<gene>
    <name evidence="12 14" type="primary">nth</name>
    <name evidence="14" type="ordered locus">TOL2_C33450</name>
</gene>
<comment type="cofactor">
    <cofactor evidence="12">
        <name>[4Fe-4S] cluster</name>
        <dbReference type="ChEBI" id="CHEBI:49883"/>
    </cofactor>
    <text evidence="12">Binds 1 [4Fe-4S] cluster.</text>
</comment>
<dbReference type="CDD" id="cd00056">
    <property type="entry name" value="ENDO3c"/>
    <property type="match status" value="1"/>
</dbReference>
<dbReference type="PROSITE" id="PS01155">
    <property type="entry name" value="ENDONUCLEASE_III_2"/>
    <property type="match status" value="1"/>
</dbReference>
<sequence>MALSAFKITKILEILRGRYPVVKTQLEHETAFQLLVATIMSAQCTDRQVNKVSKKLFEKYPDPEALSHASLDNIKKIIYSTGFYNNKAKNIKACAKAILERHEGMVPEDISKLVNLPGVGRKTANVVLSAAFGHQAIVVDTHVLRISKRLGLTDKTDPVKVEHELMQIIPKVSWSDLSLQLIYFGREICDAKKPLCQDCPLFKICLTKAK</sequence>
<organism evidence="14 15">
    <name type="scientific">Desulfobacula toluolica (strain DSM 7467 / Tol2)</name>
    <dbReference type="NCBI Taxonomy" id="651182"/>
    <lineage>
        <taxon>Bacteria</taxon>
        <taxon>Pseudomonadati</taxon>
        <taxon>Thermodesulfobacteriota</taxon>
        <taxon>Desulfobacteria</taxon>
        <taxon>Desulfobacterales</taxon>
        <taxon>Desulfobacteraceae</taxon>
        <taxon>Desulfobacula</taxon>
    </lineage>
</organism>
<dbReference type="SMART" id="SM00478">
    <property type="entry name" value="ENDO3c"/>
    <property type="match status" value="1"/>
</dbReference>
<evidence type="ECO:0000256" key="7">
    <source>
        <dbReference type="ARBA" id="ARBA00023014"/>
    </source>
</evidence>
<keyword evidence="8 12" id="KW-0238">DNA-binding</keyword>